<feature type="domain" description="HTH luxR-type" evidence="4">
    <location>
        <begin position="165"/>
        <end position="230"/>
    </location>
</feature>
<keyword evidence="3" id="KW-0804">Transcription</keyword>
<dbReference type="OrthoDB" id="9803630at2"/>
<dbReference type="Gene3D" id="3.30.450.80">
    <property type="entry name" value="Transcription factor LuxR-like, autoinducer-binding domain"/>
    <property type="match status" value="1"/>
</dbReference>
<dbReference type="InterPro" id="IPR036693">
    <property type="entry name" value="TF_LuxR_autoind-bd_dom_sf"/>
</dbReference>
<reference evidence="5 6" key="1">
    <citation type="submission" date="2018-08" db="EMBL/GenBank/DDBJ databases">
        <title>Henriciella mobilis sp. nov., isolated from seawater.</title>
        <authorList>
            <person name="Cheng H."/>
            <person name="Wu Y.-H."/>
            <person name="Xu X.-W."/>
            <person name="Guo L.-L."/>
        </authorList>
    </citation>
    <scope>NUCLEOTIDE SEQUENCE [LARGE SCALE GENOMIC DNA]</scope>
    <source>
        <strain evidence="5 6">JN25</strain>
    </source>
</reference>
<accession>A0A399RF80</accession>
<dbReference type="SUPFAM" id="SSF75516">
    <property type="entry name" value="Pheromone-binding domain of LuxR-like quorum-sensing transcription factors"/>
    <property type="match status" value="1"/>
</dbReference>
<dbReference type="GO" id="GO:0006355">
    <property type="term" value="P:regulation of DNA-templated transcription"/>
    <property type="evidence" value="ECO:0007669"/>
    <property type="project" value="InterPro"/>
</dbReference>
<dbReference type="Gene3D" id="1.10.10.10">
    <property type="entry name" value="Winged helix-like DNA-binding domain superfamily/Winged helix DNA-binding domain"/>
    <property type="match status" value="1"/>
</dbReference>
<gene>
    <name evidence="5" type="ORF">D1223_13850</name>
</gene>
<sequence length="237" mass="26339">MELLAYLEAVSDCQTKEALDEVLIDTCNRIGVAALSGYNFPVSAYDDDQRLPIISTWPDSVRAVYRDIMVGDDPIMNAAMALGIPVHFRSLTAKMDLNEKGQTFVAAMFEAGLVDGVITPVISRPGSVACFAAAFDEQRDDIRPSELRRIKFLFSEYYFRYRELTDVRVSELSVRERQVMVAIVNAKSNPQIARELGVSEHTVGTYVRRCFEKLDVNNRTQAIVRFLGGGAGSLPSS</sequence>
<evidence type="ECO:0000259" key="4">
    <source>
        <dbReference type="PROSITE" id="PS50043"/>
    </source>
</evidence>
<dbReference type="PRINTS" id="PR00038">
    <property type="entry name" value="HTHLUXR"/>
</dbReference>
<dbReference type="InterPro" id="IPR005143">
    <property type="entry name" value="TF_LuxR_autoind-bd_dom"/>
</dbReference>
<dbReference type="Pfam" id="PF03472">
    <property type="entry name" value="Autoind_bind"/>
    <property type="match status" value="1"/>
</dbReference>
<dbReference type="Pfam" id="PF00196">
    <property type="entry name" value="GerE"/>
    <property type="match status" value="1"/>
</dbReference>
<dbReference type="InterPro" id="IPR036388">
    <property type="entry name" value="WH-like_DNA-bd_sf"/>
</dbReference>
<proteinExistence type="predicted"/>
<evidence type="ECO:0000256" key="1">
    <source>
        <dbReference type="ARBA" id="ARBA00023015"/>
    </source>
</evidence>
<evidence type="ECO:0000313" key="6">
    <source>
        <dbReference type="Proteomes" id="UP000266385"/>
    </source>
</evidence>
<dbReference type="RefSeq" id="WP_119376997.1">
    <property type="nucleotide sequence ID" value="NZ_QWFX01000013.1"/>
</dbReference>
<keyword evidence="6" id="KW-1185">Reference proteome</keyword>
<keyword evidence="2" id="KW-0238">DNA-binding</keyword>
<comment type="caution">
    <text evidence="5">The sequence shown here is derived from an EMBL/GenBank/DDBJ whole genome shotgun (WGS) entry which is preliminary data.</text>
</comment>
<dbReference type="EMBL" id="QWFX01000013">
    <property type="protein sequence ID" value="RIJ28462.1"/>
    <property type="molecule type" value="Genomic_DNA"/>
</dbReference>
<protein>
    <submittedName>
        <fullName evidence="5">LuxR family transcriptional regulator</fullName>
    </submittedName>
</protein>
<dbReference type="SUPFAM" id="SSF46894">
    <property type="entry name" value="C-terminal effector domain of the bipartite response regulators"/>
    <property type="match status" value="1"/>
</dbReference>
<dbReference type="PANTHER" id="PTHR44688">
    <property type="entry name" value="DNA-BINDING TRANSCRIPTIONAL ACTIVATOR DEVR_DOSR"/>
    <property type="match status" value="1"/>
</dbReference>
<keyword evidence="1" id="KW-0805">Transcription regulation</keyword>
<dbReference type="SMART" id="SM00421">
    <property type="entry name" value="HTH_LUXR"/>
    <property type="match status" value="1"/>
</dbReference>
<dbReference type="InterPro" id="IPR016032">
    <property type="entry name" value="Sig_transdc_resp-reg_C-effctor"/>
</dbReference>
<dbReference type="AlphaFoldDB" id="A0A399RF80"/>
<organism evidence="5 6">
    <name type="scientific">Henriciella mobilis</name>
    <dbReference type="NCBI Taxonomy" id="2305467"/>
    <lineage>
        <taxon>Bacteria</taxon>
        <taxon>Pseudomonadati</taxon>
        <taxon>Pseudomonadota</taxon>
        <taxon>Alphaproteobacteria</taxon>
        <taxon>Hyphomonadales</taxon>
        <taxon>Hyphomonadaceae</taxon>
        <taxon>Henriciella</taxon>
    </lineage>
</organism>
<evidence type="ECO:0000256" key="3">
    <source>
        <dbReference type="ARBA" id="ARBA00023163"/>
    </source>
</evidence>
<dbReference type="GO" id="GO:0003677">
    <property type="term" value="F:DNA binding"/>
    <property type="evidence" value="ECO:0007669"/>
    <property type="project" value="UniProtKB-KW"/>
</dbReference>
<name>A0A399RF80_9PROT</name>
<dbReference type="PANTHER" id="PTHR44688:SF25">
    <property type="entry name" value="HTH LUXR-TYPE DOMAIN-CONTAINING PROTEIN"/>
    <property type="match status" value="1"/>
</dbReference>
<dbReference type="CDD" id="cd06170">
    <property type="entry name" value="LuxR_C_like"/>
    <property type="match status" value="1"/>
</dbReference>
<dbReference type="Proteomes" id="UP000266385">
    <property type="component" value="Unassembled WGS sequence"/>
</dbReference>
<dbReference type="InterPro" id="IPR000792">
    <property type="entry name" value="Tscrpt_reg_LuxR_C"/>
</dbReference>
<dbReference type="PROSITE" id="PS50043">
    <property type="entry name" value="HTH_LUXR_2"/>
    <property type="match status" value="1"/>
</dbReference>
<evidence type="ECO:0000256" key="2">
    <source>
        <dbReference type="ARBA" id="ARBA00023125"/>
    </source>
</evidence>
<evidence type="ECO:0000313" key="5">
    <source>
        <dbReference type="EMBL" id="RIJ28462.1"/>
    </source>
</evidence>